<evidence type="ECO:0000313" key="3">
    <source>
        <dbReference type="Proteomes" id="UP000236893"/>
    </source>
</evidence>
<dbReference type="OrthoDB" id="9811523at2"/>
<gene>
    <name evidence="2" type="ORF">C3K47_02570</name>
</gene>
<dbReference type="InterPro" id="IPR016181">
    <property type="entry name" value="Acyl_CoA_acyltransferase"/>
</dbReference>
<feature type="domain" description="N-acetyltransferase" evidence="1">
    <location>
        <begin position="1"/>
        <end position="159"/>
    </location>
</feature>
<dbReference type="AlphaFoldDB" id="A0A2S5A6T4"/>
<dbReference type="RefSeq" id="WP_103787531.1">
    <property type="nucleotide sequence ID" value="NZ_PQVF01000002.1"/>
</dbReference>
<dbReference type="GO" id="GO:0016747">
    <property type="term" value="F:acyltransferase activity, transferring groups other than amino-acyl groups"/>
    <property type="evidence" value="ECO:0007669"/>
    <property type="project" value="InterPro"/>
</dbReference>
<proteinExistence type="predicted"/>
<sequence>MLKPFTDTDFGLLKSWITDEEILFQFAGTEFSFPITKYQLKQYINKNPDRRFYMGCFDDGSAFAFGEIIPQQNDTYRLGRLLVGDPQTRGQGLGYRFVCELVGECKKVFKAKGIDLYVWKENTAAIKCYQKAGFMFTAEEPFSIFFNRKEFIINKMTLSAFD</sequence>
<dbReference type="PANTHER" id="PTHR43415">
    <property type="entry name" value="SPERMIDINE N(1)-ACETYLTRANSFERASE"/>
    <property type="match status" value="1"/>
</dbReference>
<evidence type="ECO:0000259" key="1">
    <source>
        <dbReference type="PROSITE" id="PS51186"/>
    </source>
</evidence>
<comment type="caution">
    <text evidence="2">The sequence shown here is derived from an EMBL/GenBank/DDBJ whole genome shotgun (WGS) entry which is preliminary data.</text>
</comment>
<keyword evidence="3" id="KW-1185">Reference proteome</keyword>
<name>A0A2S5A6T4_9SPHI</name>
<evidence type="ECO:0000313" key="2">
    <source>
        <dbReference type="EMBL" id="POY38301.1"/>
    </source>
</evidence>
<dbReference type="Gene3D" id="3.40.630.30">
    <property type="match status" value="1"/>
</dbReference>
<reference evidence="2 3" key="1">
    <citation type="submission" date="2018-01" db="EMBL/GenBank/DDBJ databases">
        <authorList>
            <person name="Gaut B.S."/>
            <person name="Morton B.R."/>
            <person name="Clegg M.T."/>
            <person name="Duvall M.R."/>
        </authorList>
    </citation>
    <scope>NUCLEOTIDE SEQUENCE [LARGE SCALE GENOMIC DNA]</scope>
    <source>
        <strain evidence="2 3">HR-AV</strain>
    </source>
</reference>
<dbReference type="EMBL" id="PQVF01000002">
    <property type="protein sequence ID" value="POY38301.1"/>
    <property type="molecule type" value="Genomic_DNA"/>
</dbReference>
<protein>
    <recommendedName>
        <fullName evidence="1">N-acetyltransferase domain-containing protein</fullName>
    </recommendedName>
</protein>
<accession>A0A2S5A6T4</accession>
<organism evidence="2 3">
    <name type="scientific">Solitalea longa</name>
    <dbReference type="NCBI Taxonomy" id="2079460"/>
    <lineage>
        <taxon>Bacteria</taxon>
        <taxon>Pseudomonadati</taxon>
        <taxon>Bacteroidota</taxon>
        <taxon>Sphingobacteriia</taxon>
        <taxon>Sphingobacteriales</taxon>
        <taxon>Sphingobacteriaceae</taxon>
        <taxon>Solitalea</taxon>
    </lineage>
</organism>
<dbReference type="Proteomes" id="UP000236893">
    <property type="component" value="Unassembled WGS sequence"/>
</dbReference>
<dbReference type="PANTHER" id="PTHR43415:SF3">
    <property type="entry name" value="GNAT-FAMILY ACETYLTRANSFERASE"/>
    <property type="match status" value="1"/>
</dbReference>
<dbReference type="CDD" id="cd04301">
    <property type="entry name" value="NAT_SF"/>
    <property type="match status" value="1"/>
</dbReference>
<dbReference type="Pfam" id="PF00583">
    <property type="entry name" value="Acetyltransf_1"/>
    <property type="match status" value="1"/>
</dbReference>
<dbReference type="PROSITE" id="PS51186">
    <property type="entry name" value="GNAT"/>
    <property type="match status" value="1"/>
</dbReference>
<dbReference type="SUPFAM" id="SSF55729">
    <property type="entry name" value="Acyl-CoA N-acyltransferases (Nat)"/>
    <property type="match status" value="1"/>
</dbReference>
<dbReference type="InterPro" id="IPR000182">
    <property type="entry name" value="GNAT_dom"/>
</dbReference>